<name>A0A644T203_9ZZZZ</name>
<protein>
    <submittedName>
        <fullName evidence="2">Uncharacterized protein</fullName>
    </submittedName>
</protein>
<dbReference type="EMBL" id="VSSQ01000013">
    <property type="protein sequence ID" value="MPL60854.1"/>
    <property type="molecule type" value="Genomic_DNA"/>
</dbReference>
<evidence type="ECO:0000313" key="2">
    <source>
        <dbReference type="EMBL" id="MPL60854.1"/>
    </source>
</evidence>
<sequence>MHLSAGGEDGRGSWQAHPAVEEGDDLARRGDDREVKDACQQEHLERFVGRADVALRGIGQLDHRDRRDEGGGLDLGVDVDAERADHQPHRLRQHHLAEGLRAREAQGAGGLDLAMLDGDDRTAHRLGHVGADVDAKADHPGRKGIKLKADLRAAEIEQEQLDQRRRAADDADIGGAEKAERGVARQPRRGAERAAGKPDQHGQHRKLDGDDGRLQEEGSDPQDEICVHDGRTCRLGDRTRRTARARRAGRCGRGRASADVAAHPFLRDRQIGAVGLHRVKRVLHRLVQFGVALADGDAGLVGHARQLDLELAHRRILAADRQQHRDVVVDDRVDAAVLELHQQLGQALVGAHLVARLARPLLVRLAQRGAERRRFQVVECGDPAVLGDEDAAAHAVIGADEIDHLLAFVGDRHRADDGVVLVRQQPADDPVPGGGDDLDLQAHALADLGADRRVEADHLVAVIDEVEGRVGARHGDAQHALVLQRGKLVGHGGAGKAKRHPCNEGGFEKTSAAGHFVHSPVGGRRRCGDSW</sequence>
<feature type="compositionally biased region" description="Basic and acidic residues" evidence="1">
    <location>
        <begin position="25"/>
        <end position="37"/>
    </location>
</feature>
<dbReference type="AlphaFoldDB" id="A0A644T203"/>
<accession>A0A644T203</accession>
<reference evidence="2" key="1">
    <citation type="submission" date="2019-08" db="EMBL/GenBank/DDBJ databases">
        <authorList>
            <person name="Kucharzyk K."/>
            <person name="Murdoch R.W."/>
            <person name="Higgins S."/>
            <person name="Loffler F."/>
        </authorList>
    </citation>
    <scope>NUCLEOTIDE SEQUENCE</scope>
</reference>
<feature type="region of interest" description="Disordered" evidence="1">
    <location>
        <begin position="160"/>
        <end position="227"/>
    </location>
</feature>
<gene>
    <name evidence="2" type="ORF">SDC9_06416</name>
</gene>
<feature type="region of interest" description="Disordered" evidence="1">
    <location>
        <begin position="492"/>
        <end position="531"/>
    </location>
</feature>
<evidence type="ECO:0000256" key="1">
    <source>
        <dbReference type="SAM" id="MobiDB-lite"/>
    </source>
</evidence>
<comment type="caution">
    <text evidence="2">The sequence shown here is derived from an EMBL/GenBank/DDBJ whole genome shotgun (WGS) entry which is preliminary data.</text>
</comment>
<feature type="compositionally biased region" description="Basic and acidic residues" evidence="1">
    <location>
        <begin position="160"/>
        <end position="216"/>
    </location>
</feature>
<proteinExistence type="predicted"/>
<feature type="region of interest" description="Disordered" evidence="1">
    <location>
        <begin position="1"/>
        <end position="37"/>
    </location>
</feature>
<organism evidence="2">
    <name type="scientific">bioreactor metagenome</name>
    <dbReference type="NCBI Taxonomy" id="1076179"/>
    <lineage>
        <taxon>unclassified sequences</taxon>
        <taxon>metagenomes</taxon>
        <taxon>ecological metagenomes</taxon>
    </lineage>
</organism>